<keyword evidence="6 9" id="KW-0472">Membrane</keyword>
<feature type="transmembrane region" description="Helical" evidence="9">
    <location>
        <begin position="132"/>
        <end position="156"/>
    </location>
</feature>
<evidence type="ECO:0000256" key="9">
    <source>
        <dbReference type="SAM" id="Phobius"/>
    </source>
</evidence>
<dbReference type="EMBL" id="CP106793">
    <property type="protein sequence ID" value="UXY23073.1"/>
    <property type="molecule type" value="Genomic_DNA"/>
</dbReference>
<accession>A0ABY6E9J0</accession>
<sequence length="528" mass="53990">MPRKSTRLTFAVLATGAGVFSMLQSLIAPALPTVQHALHTSQSTATWVMTAYLLSASVFTPILGRVGDLVGRKRTLVAVLLTLLAGCLLAALAPNIGVLIVARVVQGAGGALFPLSFGIIRDEFAPAEVSGSISNLSAVIAAGGGVGIVAAGPIVSALDYRWLFWIPVAVVAVTTLIAARFVPESPSRAEGRVNWPGAVLLSAWLVALLLPLSQATRWGWGSAQVIGLFLAAAVLFALWLSAEARSRSPLIDLRVLRLPAVRTTNTAALLFGAGMYAIWSFLPAFVQTPRAAGYGFGASVTASGLLMLPMLVAMFVSGVLSGRLEPVVGAKALLTAGAALGAVACGFLTLWHDAQWQVALVAGVFGFGIGLAFASMANLIVGSVPAEQTGAATGMNANIRTIGGSIGAAVTSVLVTGRLQPTGLPYGSGYTRGFGLLAVLCLGAALAALLVPGRRALHTEGAPRAAARRSGRLPRPARDAARRPPVGRYRGGPGQGSLTAPVGASSRGGTGRRPPVPAARRAASEGCR</sequence>
<feature type="transmembrane region" description="Helical" evidence="9">
    <location>
        <begin position="402"/>
        <end position="421"/>
    </location>
</feature>
<keyword evidence="4 9" id="KW-0812">Transmembrane</keyword>
<dbReference type="PANTHER" id="PTHR42718">
    <property type="entry name" value="MAJOR FACILITATOR SUPERFAMILY MULTIDRUG TRANSPORTER MFSC"/>
    <property type="match status" value="1"/>
</dbReference>
<dbReference type="SUPFAM" id="SSF103473">
    <property type="entry name" value="MFS general substrate transporter"/>
    <property type="match status" value="1"/>
</dbReference>
<keyword evidence="2" id="KW-0813">Transport</keyword>
<dbReference type="InterPro" id="IPR020846">
    <property type="entry name" value="MFS_dom"/>
</dbReference>
<dbReference type="PANTHER" id="PTHR42718:SF46">
    <property type="entry name" value="BLR6921 PROTEIN"/>
    <property type="match status" value="1"/>
</dbReference>
<keyword evidence="7" id="KW-0046">Antibiotic resistance</keyword>
<evidence type="ECO:0000256" key="5">
    <source>
        <dbReference type="ARBA" id="ARBA00022989"/>
    </source>
</evidence>
<dbReference type="CDD" id="cd17504">
    <property type="entry name" value="MFS_MMR_MDR_like"/>
    <property type="match status" value="1"/>
</dbReference>
<dbReference type="Gene3D" id="1.20.1250.20">
    <property type="entry name" value="MFS general substrate transporter like domains"/>
    <property type="match status" value="1"/>
</dbReference>
<feature type="transmembrane region" description="Helical" evidence="9">
    <location>
        <begin position="76"/>
        <end position="94"/>
    </location>
</feature>
<keyword evidence="5 9" id="KW-1133">Transmembrane helix</keyword>
<evidence type="ECO:0000313" key="11">
    <source>
        <dbReference type="EMBL" id="UXY23073.1"/>
    </source>
</evidence>
<feature type="transmembrane region" description="Helical" evidence="9">
    <location>
        <begin position="100"/>
        <end position="120"/>
    </location>
</feature>
<feature type="transmembrane region" description="Helical" evidence="9">
    <location>
        <begin position="332"/>
        <end position="352"/>
    </location>
</feature>
<feature type="transmembrane region" description="Helical" evidence="9">
    <location>
        <begin position="162"/>
        <end position="181"/>
    </location>
</feature>
<dbReference type="InterPro" id="IPR011701">
    <property type="entry name" value="MFS"/>
</dbReference>
<protein>
    <submittedName>
        <fullName evidence="11">MFS transporter</fullName>
    </submittedName>
</protein>
<evidence type="ECO:0000256" key="7">
    <source>
        <dbReference type="ARBA" id="ARBA00023251"/>
    </source>
</evidence>
<reference evidence="11" key="1">
    <citation type="submission" date="2022-10" db="EMBL/GenBank/DDBJ databases">
        <authorList>
            <person name="Mo P."/>
        </authorList>
    </citation>
    <scope>NUCLEOTIDE SEQUENCE</scope>
    <source>
        <strain evidence="11">HUAS 13-4</strain>
    </source>
</reference>
<gene>
    <name evidence="11" type="ORF">N8I84_33520</name>
</gene>
<feature type="transmembrane region" description="Helical" evidence="9">
    <location>
        <begin position="433"/>
        <end position="451"/>
    </location>
</feature>
<dbReference type="RefSeq" id="WP_263233199.1">
    <property type="nucleotide sequence ID" value="NZ_CP106793.1"/>
</dbReference>
<feature type="domain" description="Major facilitator superfamily (MFS) profile" evidence="10">
    <location>
        <begin position="9"/>
        <end position="456"/>
    </location>
</feature>
<dbReference type="PROSITE" id="PS50850">
    <property type="entry name" value="MFS"/>
    <property type="match status" value="1"/>
</dbReference>
<dbReference type="Gene3D" id="1.20.1720.10">
    <property type="entry name" value="Multidrug resistance protein D"/>
    <property type="match status" value="1"/>
</dbReference>
<feature type="transmembrane region" description="Helical" evidence="9">
    <location>
        <begin position="218"/>
        <end position="242"/>
    </location>
</feature>
<dbReference type="InterPro" id="IPR036259">
    <property type="entry name" value="MFS_trans_sf"/>
</dbReference>
<feature type="region of interest" description="Disordered" evidence="8">
    <location>
        <begin position="459"/>
        <end position="528"/>
    </location>
</feature>
<feature type="transmembrane region" description="Helical" evidence="9">
    <location>
        <begin position="294"/>
        <end position="320"/>
    </location>
</feature>
<proteinExistence type="predicted"/>
<comment type="subcellular location">
    <subcellularLocation>
        <location evidence="1">Cell membrane</location>
        <topology evidence="1">Multi-pass membrane protein</topology>
    </subcellularLocation>
</comment>
<dbReference type="Proteomes" id="UP001061298">
    <property type="component" value="Chromosome"/>
</dbReference>
<feature type="transmembrane region" description="Helical" evidence="9">
    <location>
        <begin position="263"/>
        <end position="282"/>
    </location>
</feature>
<feature type="transmembrane region" description="Helical" evidence="9">
    <location>
        <begin position="47"/>
        <end position="64"/>
    </location>
</feature>
<name>A0ABY6E9J0_9ACTN</name>
<keyword evidence="12" id="KW-1185">Reference proteome</keyword>
<feature type="transmembrane region" description="Helical" evidence="9">
    <location>
        <begin position="193"/>
        <end position="212"/>
    </location>
</feature>
<evidence type="ECO:0000256" key="8">
    <source>
        <dbReference type="SAM" id="MobiDB-lite"/>
    </source>
</evidence>
<evidence type="ECO:0000256" key="3">
    <source>
        <dbReference type="ARBA" id="ARBA00022475"/>
    </source>
</evidence>
<feature type="transmembrane region" description="Helical" evidence="9">
    <location>
        <begin position="358"/>
        <end position="381"/>
    </location>
</feature>
<dbReference type="Pfam" id="PF07690">
    <property type="entry name" value="MFS_1"/>
    <property type="match status" value="1"/>
</dbReference>
<evidence type="ECO:0000259" key="10">
    <source>
        <dbReference type="PROSITE" id="PS50850"/>
    </source>
</evidence>
<keyword evidence="3" id="KW-1003">Cell membrane</keyword>
<evidence type="ECO:0000256" key="1">
    <source>
        <dbReference type="ARBA" id="ARBA00004651"/>
    </source>
</evidence>
<evidence type="ECO:0000256" key="2">
    <source>
        <dbReference type="ARBA" id="ARBA00022448"/>
    </source>
</evidence>
<organism evidence="11 12">
    <name type="scientific">Streptomyces cynarae</name>
    <dbReference type="NCBI Taxonomy" id="2981134"/>
    <lineage>
        <taxon>Bacteria</taxon>
        <taxon>Bacillati</taxon>
        <taxon>Actinomycetota</taxon>
        <taxon>Actinomycetes</taxon>
        <taxon>Kitasatosporales</taxon>
        <taxon>Streptomycetaceae</taxon>
        <taxon>Streptomyces</taxon>
    </lineage>
</organism>
<evidence type="ECO:0000256" key="6">
    <source>
        <dbReference type="ARBA" id="ARBA00023136"/>
    </source>
</evidence>
<evidence type="ECO:0000256" key="4">
    <source>
        <dbReference type="ARBA" id="ARBA00022692"/>
    </source>
</evidence>
<evidence type="ECO:0000313" key="12">
    <source>
        <dbReference type="Proteomes" id="UP001061298"/>
    </source>
</evidence>